<organism evidence="7 8">
    <name type="scientific">Salinibacter ruber</name>
    <dbReference type="NCBI Taxonomy" id="146919"/>
    <lineage>
        <taxon>Bacteria</taxon>
        <taxon>Pseudomonadati</taxon>
        <taxon>Rhodothermota</taxon>
        <taxon>Rhodothermia</taxon>
        <taxon>Rhodothermales</taxon>
        <taxon>Salinibacteraceae</taxon>
        <taxon>Salinibacter</taxon>
    </lineage>
</organism>
<evidence type="ECO:0000313" key="8">
    <source>
        <dbReference type="Proteomes" id="UP001155034"/>
    </source>
</evidence>
<feature type="region of interest" description="Disordered" evidence="5">
    <location>
        <begin position="119"/>
        <end position="140"/>
    </location>
</feature>
<dbReference type="GO" id="GO:0010181">
    <property type="term" value="F:FMN binding"/>
    <property type="evidence" value="ECO:0007669"/>
    <property type="project" value="InterPro"/>
</dbReference>
<reference evidence="7" key="1">
    <citation type="submission" date="2022-08" db="EMBL/GenBank/DDBJ databases">
        <title>Genomic Encyclopedia of Type Strains, Phase V (KMG-V): Genome sequencing to study the core and pangenomes of soil and plant-associated prokaryotes.</title>
        <authorList>
            <person name="Whitman W."/>
        </authorList>
    </citation>
    <scope>NUCLEOTIDE SEQUENCE</scope>
    <source>
        <strain evidence="7">SP2016B</strain>
    </source>
</reference>
<name>A0A9X2RB22_9BACT</name>
<keyword evidence="4" id="KW-0560">Oxidoreductase</keyword>
<protein>
    <submittedName>
        <fullName evidence="7">Pyridoxine/pyridoxamine 5'-phosphate oxidase</fullName>
    </submittedName>
</protein>
<accession>A0A9X2RB22</accession>
<evidence type="ECO:0000313" key="7">
    <source>
        <dbReference type="EMBL" id="MCS3865317.1"/>
    </source>
</evidence>
<dbReference type="Pfam" id="PF12766">
    <property type="entry name" value="Pyridox_oxase_2"/>
    <property type="match status" value="1"/>
</dbReference>
<evidence type="ECO:0000256" key="2">
    <source>
        <dbReference type="ARBA" id="ARBA00022630"/>
    </source>
</evidence>
<sequence>MSIPRHTDLDTVHNHVWDALETAAEDPGHPYRQLTFGTVHEETPDLRTVVLRTADAGARALQFHSDRRSRKVAALRENDRIAWHAWDTESLEQIRLYGTATVHVDDDVAAALWESQSPGSLSVYPRPTAPGTPIDEPDDKLDPAVKSDPITEEDVAGGRQYFAAIRTVIDRVEWLHLHPDGHYRARFEYASDEGEATWVVP</sequence>
<comment type="caution">
    <text evidence="7">The sequence shown here is derived from an EMBL/GenBank/DDBJ whole genome shotgun (WGS) entry which is preliminary data.</text>
</comment>
<evidence type="ECO:0000256" key="4">
    <source>
        <dbReference type="ARBA" id="ARBA00023002"/>
    </source>
</evidence>
<comment type="cofactor">
    <cofactor evidence="1">
        <name>FMN</name>
        <dbReference type="ChEBI" id="CHEBI:58210"/>
    </cofactor>
</comment>
<keyword evidence="2" id="KW-0285">Flavoprotein</keyword>
<dbReference type="GO" id="GO:0008615">
    <property type="term" value="P:pyridoxine biosynthetic process"/>
    <property type="evidence" value="ECO:0007669"/>
    <property type="project" value="InterPro"/>
</dbReference>
<dbReference type="Proteomes" id="UP001155034">
    <property type="component" value="Unassembled WGS sequence"/>
</dbReference>
<evidence type="ECO:0000256" key="1">
    <source>
        <dbReference type="ARBA" id="ARBA00001917"/>
    </source>
</evidence>
<evidence type="ECO:0000259" key="6">
    <source>
        <dbReference type="Pfam" id="PF12766"/>
    </source>
</evidence>
<dbReference type="EMBL" id="JANTYZ010000004">
    <property type="protein sequence ID" value="MCS3865317.1"/>
    <property type="molecule type" value="Genomic_DNA"/>
</dbReference>
<evidence type="ECO:0000256" key="3">
    <source>
        <dbReference type="ARBA" id="ARBA00022643"/>
    </source>
</evidence>
<dbReference type="SUPFAM" id="SSF50475">
    <property type="entry name" value="FMN-binding split barrel"/>
    <property type="match status" value="1"/>
</dbReference>
<dbReference type="PANTHER" id="PTHR10851:SF3">
    <property type="entry name" value="PYRIDOXINE_PYRIDOXAMINE 5'-PHOSPHATE OXIDASE 2"/>
    <property type="match status" value="1"/>
</dbReference>
<evidence type="ECO:0000256" key="5">
    <source>
        <dbReference type="SAM" id="MobiDB-lite"/>
    </source>
</evidence>
<feature type="domain" description="Pyridoxamine 5'-phosphate oxidase Alr4036 family FMN-binding" evidence="6">
    <location>
        <begin position="17"/>
        <end position="103"/>
    </location>
</feature>
<dbReference type="PANTHER" id="PTHR10851">
    <property type="entry name" value="PYRIDOXINE-5-PHOSPHATE OXIDASE"/>
    <property type="match status" value="1"/>
</dbReference>
<keyword evidence="3" id="KW-0288">FMN</keyword>
<dbReference type="Gene3D" id="2.30.110.10">
    <property type="entry name" value="Electron Transport, Fmn-binding Protein, Chain A"/>
    <property type="match status" value="1"/>
</dbReference>
<dbReference type="InterPro" id="IPR024624">
    <property type="entry name" value="Pyridox_Oxase_Alr4036_FMN-bd"/>
</dbReference>
<proteinExistence type="predicted"/>
<dbReference type="InterPro" id="IPR000659">
    <property type="entry name" value="Pyridox_Oxase"/>
</dbReference>
<dbReference type="RefSeq" id="WP_259083577.1">
    <property type="nucleotide sequence ID" value="NZ_JANTYZ010000004.1"/>
</dbReference>
<dbReference type="InterPro" id="IPR012349">
    <property type="entry name" value="Split_barrel_FMN-bd"/>
</dbReference>
<dbReference type="AlphaFoldDB" id="A0A9X2RB22"/>
<dbReference type="GO" id="GO:0004733">
    <property type="term" value="F:pyridoxamine phosphate oxidase activity"/>
    <property type="evidence" value="ECO:0007669"/>
    <property type="project" value="InterPro"/>
</dbReference>
<gene>
    <name evidence="7" type="ORF">GGP82_001871</name>
</gene>